<proteinExistence type="inferred from homology"/>
<feature type="active site" description="Nucleophile" evidence="8">
    <location>
        <position position="125"/>
    </location>
</feature>
<dbReference type="AlphaFoldDB" id="A0A1C2DCP0"/>
<dbReference type="PANTHER" id="PTHR31062">
    <property type="entry name" value="XYLOGLUCAN ENDOTRANSGLUCOSYLASE/HYDROLASE PROTEIN 8-RELATED"/>
    <property type="match status" value="1"/>
</dbReference>
<dbReference type="Pfam" id="PF00722">
    <property type="entry name" value="Glyco_hydro_16"/>
    <property type="match status" value="1"/>
</dbReference>
<dbReference type="InterPro" id="IPR008264">
    <property type="entry name" value="Beta_glucanase"/>
</dbReference>
<evidence type="ECO:0000256" key="9">
    <source>
        <dbReference type="SAM" id="MobiDB-lite"/>
    </source>
</evidence>
<dbReference type="InterPro" id="IPR044791">
    <property type="entry name" value="Beta-glucanase/XTH"/>
</dbReference>
<evidence type="ECO:0000256" key="4">
    <source>
        <dbReference type="ARBA" id="ARBA00023295"/>
    </source>
</evidence>
<accession>A0A1C2DCP0</accession>
<dbReference type="CDD" id="cd02175">
    <property type="entry name" value="GH16_lichenase"/>
    <property type="match status" value="1"/>
</dbReference>
<dbReference type="PROSITE" id="PS01034">
    <property type="entry name" value="GH16_1"/>
    <property type="match status" value="1"/>
</dbReference>
<keyword evidence="12" id="KW-1185">Reference proteome</keyword>
<evidence type="ECO:0000256" key="7">
    <source>
        <dbReference type="ARBA" id="ARBA00031665"/>
    </source>
</evidence>
<evidence type="ECO:0000256" key="3">
    <source>
        <dbReference type="ARBA" id="ARBA00022801"/>
    </source>
</evidence>
<dbReference type="Proteomes" id="UP000094412">
    <property type="component" value="Unassembled WGS sequence"/>
</dbReference>
<keyword evidence="3" id="KW-0378">Hydrolase</keyword>
<dbReference type="STRING" id="1566387.QV13_23230"/>
<comment type="similarity">
    <text evidence="1">Belongs to the glycosyl hydrolase 16 family.</text>
</comment>
<dbReference type="GO" id="GO:0005975">
    <property type="term" value="P:carbohydrate metabolic process"/>
    <property type="evidence" value="ECO:0007669"/>
    <property type="project" value="InterPro"/>
</dbReference>
<evidence type="ECO:0000313" key="11">
    <source>
        <dbReference type="EMBL" id="OCX12528.1"/>
    </source>
</evidence>
<protein>
    <recommendedName>
        <fullName evidence="2">Beta-glucanase</fullName>
    </recommendedName>
    <alternativeName>
        <fullName evidence="7">1,3-1,4-beta-D-glucan 4-glucanohydrolase</fullName>
    </alternativeName>
    <alternativeName>
        <fullName evidence="6">Endo-beta-1,3-1,4 glucanase</fullName>
    </alternativeName>
    <alternativeName>
        <fullName evidence="5">Lichenase</fullName>
    </alternativeName>
</protein>
<feature type="region of interest" description="Disordered" evidence="9">
    <location>
        <begin position="1"/>
        <end position="24"/>
    </location>
</feature>
<evidence type="ECO:0000256" key="8">
    <source>
        <dbReference type="PIRSR" id="PIRSR608264-1"/>
    </source>
</evidence>
<dbReference type="OrthoDB" id="9809583at2"/>
<dbReference type="InterPro" id="IPR000757">
    <property type="entry name" value="Beta-glucanase-like"/>
</dbReference>
<dbReference type="SUPFAM" id="SSF49899">
    <property type="entry name" value="Concanavalin A-like lectins/glucanases"/>
    <property type="match status" value="1"/>
</dbReference>
<dbReference type="PRINTS" id="PR00737">
    <property type="entry name" value="GLHYDRLASE16"/>
</dbReference>
<sequence>MAAGIVSAQAQEQQKPEQQKPGKSFVETFDTLDKKLWYVSDGWSNGDHQNCTWSAKQVSVSGGTLKLGFAAGESKGRKYVCGEVQTNQRFGYGAFEVRMKAVAGSGLNTGFFSYIGPVHKQPHDEIDFEVLGKDPSKVQVNQYVNAKSVGSAKLVEVPGGADKGFHNYAFVWEKDRIRWYVDGKLVDEATDPAKLPSHPAKIYLSIWGSDTLKSWMGPFVDPGKPIAAEVDRVAFTAPGDACQFPDSIVCKLNKGTQ</sequence>
<reference evidence="11 12" key="1">
    <citation type="submission" date="2016-08" db="EMBL/GenBank/DDBJ databases">
        <title>Whole genome sequence of Mesorhizobium sp. strain UASWS1009 isolated from industrial sewage.</title>
        <authorList>
            <person name="Crovadore J."/>
            <person name="Calmin G."/>
            <person name="Chablais R."/>
            <person name="Cochard B."/>
            <person name="Lefort F."/>
        </authorList>
    </citation>
    <scope>NUCLEOTIDE SEQUENCE [LARGE SCALE GENOMIC DNA]</scope>
    <source>
        <strain evidence="11 12">UASWS1009</strain>
    </source>
</reference>
<dbReference type="PROSITE" id="PS51762">
    <property type="entry name" value="GH16_2"/>
    <property type="match status" value="1"/>
</dbReference>
<feature type="domain" description="GH16" evidence="10">
    <location>
        <begin position="9"/>
        <end position="241"/>
    </location>
</feature>
<dbReference type="Gene3D" id="2.60.120.200">
    <property type="match status" value="1"/>
</dbReference>
<evidence type="ECO:0000259" key="10">
    <source>
        <dbReference type="PROSITE" id="PS51762"/>
    </source>
</evidence>
<dbReference type="InterPro" id="IPR008263">
    <property type="entry name" value="GH16_AS"/>
</dbReference>
<dbReference type="InterPro" id="IPR013320">
    <property type="entry name" value="ConA-like_dom_sf"/>
</dbReference>
<feature type="active site" description="Proton donor" evidence="8">
    <location>
        <position position="129"/>
    </location>
</feature>
<evidence type="ECO:0000256" key="2">
    <source>
        <dbReference type="ARBA" id="ARBA00014569"/>
    </source>
</evidence>
<dbReference type="EMBL" id="MDEO01000036">
    <property type="protein sequence ID" value="OCX12528.1"/>
    <property type="molecule type" value="Genomic_DNA"/>
</dbReference>
<name>A0A1C2DCP0_9HYPH</name>
<gene>
    <name evidence="11" type="ORF">QV13_23230</name>
</gene>
<evidence type="ECO:0000256" key="5">
    <source>
        <dbReference type="ARBA" id="ARBA00029722"/>
    </source>
</evidence>
<evidence type="ECO:0000256" key="6">
    <source>
        <dbReference type="ARBA" id="ARBA00029771"/>
    </source>
</evidence>
<keyword evidence="4" id="KW-0326">Glycosidase</keyword>
<evidence type="ECO:0000313" key="12">
    <source>
        <dbReference type="Proteomes" id="UP000094412"/>
    </source>
</evidence>
<evidence type="ECO:0000256" key="1">
    <source>
        <dbReference type="ARBA" id="ARBA00006865"/>
    </source>
</evidence>
<organism evidence="11 12">
    <name type="scientific">Mesorhizobium hungaricum</name>
    <dbReference type="NCBI Taxonomy" id="1566387"/>
    <lineage>
        <taxon>Bacteria</taxon>
        <taxon>Pseudomonadati</taxon>
        <taxon>Pseudomonadota</taxon>
        <taxon>Alphaproteobacteria</taxon>
        <taxon>Hyphomicrobiales</taxon>
        <taxon>Phyllobacteriaceae</taxon>
        <taxon>Mesorhizobium</taxon>
    </lineage>
</organism>
<comment type="caution">
    <text evidence="11">The sequence shown here is derived from an EMBL/GenBank/DDBJ whole genome shotgun (WGS) entry which is preliminary data.</text>
</comment>
<dbReference type="GO" id="GO:0004553">
    <property type="term" value="F:hydrolase activity, hydrolyzing O-glycosyl compounds"/>
    <property type="evidence" value="ECO:0007669"/>
    <property type="project" value="InterPro"/>
</dbReference>